<dbReference type="EMBL" id="LR796816">
    <property type="protein sequence ID" value="CAB4167856.1"/>
    <property type="molecule type" value="Genomic_DNA"/>
</dbReference>
<sequence length="137" mass="15776">MNESKHIPYLLQIASDIVDPVRCFRLAAGVIYKNQIMGLGINRWKSDPMQARYSRHEEAIYLHAEVAAIKNSLRVLEVEDLSKCNMIVVRVKRNHLTNTFEPANSKPCSGCYRCLKEFGIKKITYFNEEKVLINGFN</sequence>
<dbReference type="Gene3D" id="3.40.140.10">
    <property type="entry name" value="Cytidine Deaminase, domain 2"/>
    <property type="match status" value="1"/>
</dbReference>
<dbReference type="EMBL" id="LR797251">
    <property type="protein sequence ID" value="CAB4196433.1"/>
    <property type="molecule type" value="Genomic_DNA"/>
</dbReference>
<dbReference type="InterPro" id="IPR016193">
    <property type="entry name" value="Cytidine_deaminase-like"/>
</dbReference>
<dbReference type="Pfam" id="PF00383">
    <property type="entry name" value="dCMP_cyt_deam_1"/>
    <property type="match status" value="1"/>
</dbReference>
<dbReference type="InterPro" id="IPR002125">
    <property type="entry name" value="CMP_dCMP_dom"/>
</dbReference>
<dbReference type="GO" id="GO:0003824">
    <property type="term" value="F:catalytic activity"/>
    <property type="evidence" value="ECO:0007669"/>
    <property type="project" value="InterPro"/>
</dbReference>
<accession>A0A6J5P9I4</accession>
<dbReference type="PROSITE" id="PS51747">
    <property type="entry name" value="CYT_DCMP_DEAMINASES_2"/>
    <property type="match status" value="1"/>
</dbReference>
<evidence type="ECO:0000259" key="1">
    <source>
        <dbReference type="PROSITE" id="PS51747"/>
    </source>
</evidence>
<dbReference type="EMBL" id="LR797357">
    <property type="protein sequence ID" value="CAB4205136.1"/>
    <property type="molecule type" value="Genomic_DNA"/>
</dbReference>
<dbReference type="EMBL" id="LR796826">
    <property type="protein sequence ID" value="CAB4168530.1"/>
    <property type="molecule type" value="Genomic_DNA"/>
</dbReference>
<feature type="domain" description="CMP/dCMP-type deaminase" evidence="1">
    <location>
        <begin position="1"/>
        <end position="137"/>
    </location>
</feature>
<reference evidence="3" key="1">
    <citation type="submission" date="2020-05" db="EMBL/GenBank/DDBJ databases">
        <authorList>
            <person name="Chiriac C."/>
            <person name="Salcher M."/>
            <person name="Ghai R."/>
            <person name="Kavagutti S V."/>
        </authorList>
    </citation>
    <scope>NUCLEOTIDE SEQUENCE</scope>
</reference>
<evidence type="ECO:0000313" key="5">
    <source>
        <dbReference type="EMBL" id="CAB4205136.1"/>
    </source>
</evidence>
<gene>
    <name evidence="4" type="ORF">UFOVP1292_37</name>
    <name evidence="5" type="ORF">UFOVP1411_28</name>
    <name evidence="2" type="ORF">UFOVP859_58</name>
    <name evidence="3" type="ORF">UFOVP882_56</name>
</gene>
<organism evidence="3">
    <name type="scientific">uncultured Caudovirales phage</name>
    <dbReference type="NCBI Taxonomy" id="2100421"/>
    <lineage>
        <taxon>Viruses</taxon>
        <taxon>Duplodnaviria</taxon>
        <taxon>Heunggongvirae</taxon>
        <taxon>Uroviricota</taxon>
        <taxon>Caudoviricetes</taxon>
        <taxon>Peduoviridae</taxon>
        <taxon>Maltschvirus</taxon>
        <taxon>Maltschvirus maltsch</taxon>
    </lineage>
</organism>
<evidence type="ECO:0000313" key="4">
    <source>
        <dbReference type="EMBL" id="CAB4196433.1"/>
    </source>
</evidence>
<evidence type="ECO:0000313" key="3">
    <source>
        <dbReference type="EMBL" id="CAB4168530.1"/>
    </source>
</evidence>
<protein>
    <submittedName>
        <fullName evidence="3">Cytidine and deoxycytidylate deaminase domain containing protein</fullName>
    </submittedName>
</protein>
<dbReference type="SUPFAM" id="SSF53927">
    <property type="entry name" value="Cytidine deaminase-like"/>
    <property type="match status" value="1"/>
</dbReference>
<evidence type="ECO:0000313" key="2">
    <source>
        <dbReference type="EMBL" id="CAB4167856.1"/>
    </source>
</evidence>
<proteinExistence type="predicted"/>
<name>A0A6J5P9I4_9CAUD</name>